<protein>
    <submittedName>
        <fullName evidence="1">Uncharacterized protein</fullName>
    </submittedName>
</protein>
<dbReference type="AlphaFoldDB" id="A0A485M9X4"/>
<name>A0A485M9X4_9ZZZZ</name>
<dbReference type="EMBL" id="CAADRN010000381">
    <property type="protein sequence ID" value="VFU19351.1"/>
    <property type="molecule type" value="Genomic_DNA"/>
</dbReference>
<sequence length="69" mass="7897">MVIFPEVIAACNQIRETGYRLSYLFQIIPVNLFHPFALTGPFFYPQSPPDSFTDNNVPQLLLTLVRLDP</sequence>
<proteinExistence type="predicted"/>
<evidence type="ECO:0000313" key="1">
    <source>
        <dbReference type="EMBL" id="VFU19351.1"/>
    </source>
</evidence>
<reference evidence="1" key="1">
    <citation type="submission" date="2019-03" db="EMBL/GenBank/DDBJ databases">
        <authorList>
            <person name="Hao L."/>
        </authorList>
    </citation>
    <scope>NUCLEOTIDE SEQUENCE</scope>
</reference>
<accession>A0A485M9X4</accession>
<gene>
    <name evidence="1" type="ORF">SCFA_780003</name>
</gene>
<organism evidence="1">
    <name type="scientific">anaerobic digester metagenome</name>
    <dbReference type="NCBI Taxonomy" id="1263854"/>
    <lineage>
        <taxon>unclassified sequences</taxon>
        <taxon>metagenomes</taxon>
        <taxon>ecological metagenomes</taxon>
    </lineage>
</organism>